<comment type="caution">
    <text evidence="9">The sequence shown here is derived from an EMBL/GenBank/DDBJ whole genome shotgun (WGS) entry which is preliminary data.</text>
</comment>
<dbReference type="CDD" id="cd17324">
    <property type="entry name" value="MFS_NepI_like"/>
    <property type="match status" value="1"/>
</dbReference>
<keyword evidence="3" id="KW-1003">Cell membrane</keyword>
<dbReference type="InterPro" id="IPR050189">
    <property type="entry name" value="MFS_Efflux_Transporters"/>
</dbReference>
<feature type="transmembrane region" description="Helical" evidence="7">
    <location>
        <begin position="236"/>
        <end position="259"/>
    </location>
</feature>
<evidence type="ECO:0000259" key="8">
    <source>
        <dbReference type="PROSITE" id="PS50850"/>
    </source>
</evidence>
<evidence type="ECO:0000256" key="5">
    <source>
        <dbReference type="ARBA" id="ARBA00022989"/>
    </source>
</evidence>
<evidence type="ECO:0000256" key="3">
    <source>
        <dbReference type="ARBA" id="ARBA00022475"/>
    </source>
</evidence>
<keyword evidence="2" id="KW-0813">Transport</keyword>
<dbReference type="Proteomes" id="UP001242811">
    <property type="component" value="Unassembled WGS sequence"/>
</dbReference>
<keyword evidence="10" id="KW-1185">Reference proteome</keyword>
<evidence type="ECO:0000256" key="7">
    <source>
        <dbReference type="SAM" id="Phobius"/>
    </source>
</evidence>
<dbReference type="PRINTS" id="PR01035">
    <property type="entry name" value="TCRTETA"/>
</dbReference>
<feature type="transmembrane region" description="Helical" evidence="7">
    <location>
        <begin position="70"/>
        <end position="89"/>
    </location>
</feature>
<feature type="transmembrane region" description="Helical" evidence="7">
    <location>
        <begin position="357"/>
        <end position="376"/>
    </location>
</feature>
<dbReference type="SUPFAM" id="SSF103473">
    <property type="entry name" value="MFS general substrate transporter"/>
    <property type="match status" value="1"/>
</dbReference>
<feature type="transmembrane region" description="Helical" evidence="7">
    <location>
        <begin position="271"/>
        <end position="291"/>
    </location>
</feature>
<proteinExistence type="predicted"/>
<evidence type="ECO:0000256" key="4">
    <source>
        <dbReference type="ARBA" id="ARBA00022692"/>
    </source>
</evidence>
<keyword evidence="6 7" id="KW-0472">Membrane</keyword>
<name>A0ABU0KXV3_9BACL</name>
<accession>A0ABU0KXV3</accession>
<dbReference type="InterPro" id="IPR011701">
    <property type="entry name" value="MFS"/>
</dbReference>
<dbReference type="RefSeq" id="WP_025718530.1">
    <property type="nucleotide sequence ID" value="NZ_CP045298.1"/>
</dbReference>
<feature type="transmembrane region" description="Helical" evidence="7">
    <location>
        <begin position="128"/>
        <end position="151"/>
    </location>
</feature>
<evidence type="ECO:0000313" key="9">
    <source>
        <dbReference type="EMBL" id="MDQ0493211.1"/>
    </source>
</evidence>
<feature type="transmembrane region" description="Helical" evidence="7">
    <location>
        <begin position="297"/>
        <end position="319"/>
    </location>
</feature>
<sequence>MNKIITLFFFIMFFIGTDTFIVSPLLPILRETFGISVEQSGWIVAAYALGYAVFALIAGPLSDGWNRKKVLLLGLLGFGVFTLLCGFAADFWTMFAFRFLAGISAAFASPQVWAAIPQLVQPHKILKAMGVVTAGLAISQMLGVPIGSYLATVKWQTPFIIIGSCTFLLVLLTFVLLPSMPAAQQQHKAAAIGSRYRSLLHSSTSKVAFLAYFLFQLGNFAAFSFIGIWLSDKFNLNTASIGTVILFLGLGNTISSFFGSSLVNKVGPRHSFMYGVIFIVLLYLLLPYLPSVTYVEITYFLIFFILGMIFPLMMSLLQTLSATARGTISSLANSSMYFGTTVGSFTAGILYAHTGGFISVSLFTVLCFSMSLVLFLRSGVLPSSSPSSAS</sequence>
<dbReference type="PANTHER" id="PTHR43124:SF3">
    <property type="entry name" value="CHLORAMPHENICOL EFFLUX PUMP RV0191"/>
    <property type="match status" value="1"/>
</dbReference>
<keyword evidence="5 7" id="KW-1133">Transmembrane helix</keyword>
<feature type="transmembrane region" description="Helical" evidence="7">
    <location>
        <begin position="331"/>
        <end position="351"/>
    </location>
</feature>
<dbReference type="InterPro" id="IPR020846">
    <property type="entry name" value="MFS_dom"/>
</dbReference>
<feature type="transmembrane region" description="Helical" evidence="7">
    <location>
        <begin position="41"/>
        <end position="58"/>
    </location>
</feature>
<dbReference type="PANTHER" id="PTHR43124">
    <property type="entry name" value="PURINE EFFLUX PUMP PBUE"/>
    <property type="match status" value="1"/>
</dbReference>
<dbReference type="InterPro" id="IPR036259">
    <property type="entry name" value="MFS_trans_sf"/>
</dbReference>
<dbReference type="EMBL" id="JAUSWA010000006">
    <property type="protein sequence ID" value="MDQ0493211.1"/>
    <property type="molecule type" value="Genomic_DNA"/>
</dbReference>
<evidence type="ECO:0000313" key="10">
    <source>
        <dbReference type="Proteomes" id="UP001242811"/>
    </source>
</evidence>
<feature type="transmembrane region" description="Helical" evidence="7">
    <location>
        <begin position="207"/>
        <end position="230"/>
    </location>
</feature>
<comment type="subcellular location">
    <subcellularLocation>
        <location evidence="1">Cell membrane</location>
        <topology evidence="1">Multi-pass membrane protein</topology>
    </subcellularLocation>
</comment>
<evidence type="ECO:0000256" key="1">
    <source>
        <dbReference type="ARBA" id="ARBA00004651"/>
    </source>
</evidence>
<keyword evidence="4 7" id="KW-0812">Transmembrane</keyword>
<dbReference type="InterPro" id="IPR001958">
    <property type="entry name" value="Tet-R_TetA/multi-R_MdtG-like"/>
</dbReference>
<evidence type="ECO:0000256" key="6">
    <source>
        <dbReference type="ARBA" id="ARBA00023136"/>
    </source>
</evidence>
<evidence type="ECO:0000256" key="2">
    <source>
        <dbReference type="ARBA" id="ARBA00022448"/>
    </source>
</evidence>
<reference evidence="9 10" key="1">
    <citation type="submission" date="2023-07" db="EMBL/GenBank/DDBJ databases">
        <title>Genomic Encyclopedia of Type Strains, Phase IV (KMG-IV): sequencing the most valuable type-strain genomes for metagenomic binning, comparative biology and taxonomic classification.</title>
        <authorList>
            <person name="Goeker M."/>
        </authorList>
    </citation>
    <scope>NUCLEOTIDE SEQUENCE [LARGE SCALE GENOMIC DNA]</scope>
    <source>
        <strain evidence="9 10">DSM 14914</strain>
    </source>
</reference>
<dbReference type="PROSITE" id="PS50850">
    <property type="entry name" value="MFS"/>
    <property type="match status" value="1"/>
</dbReference>
<feature type="transmembrane region" description="Helical" evidence="7">
    <location>
        <begin position="7"/>
        <end position="29"/>
    </location>
</feature>
<gene>
    <name evidence="9" type="ORF">QOZ95_001369</name>
</gene>
<organism evidence="9 10">
    <name type="scientific">Paenibacillus brasilensis</name>
    <dbReference type="NCBI Taxonomy" id="128574"/>
    <lineage>
        <taxon>Bacteria</taxon>
        <taxon>Bacillati</taxon>
        <taxon>Bacillota</taxon>
        <taxon>Bacilli</taxon>
        <taxon>Bacillales</taxon>
        <taxon>Paenibacillaceae</taxon>
        <taxon>Paenibacillus</taxon>
    </lineage>
</organism>
<feature type="domain" description="Major facilitator superfamily (MFS) profile" evidence="8">
    <location>
        <begin position="4"/>
        <end position="379"/>
    </location>
</feature>
<protein>
    <submittedName>
        <fullName evidence="9">MFS family arabinose efflux permease</fullName>
    </submittedName>
</protein>
<dbReference type="Gene3D" id="1.20.1250.20">
    <property type="entry name" value="MFS general substrate transporter like domains"/>
    <property type="match status" value="1"/>
</dbReference>
<dbReference type="Pfam" id="PF07690">
    <property type="entry name" value="MFS_1"/>
    <property type="match status" value="1"/>
</dbReference>
<feature type="transmembrane region" description="Helical" evidence="7">
    <location>
        <begin position="157"/>
        <end position="177"/>
    </location>
</feature>